<evidence type="ECO:0000313" key="2">
    <source>
        <dbReference type="Proteomes" id="UP001066276"/>
    </source>
</evidence>
<evidence type="ECO:0008006" key="3">
    <source>
        <dbReference type="Google" id="ProtNLM"/>
    </source>
</evidence>
<organism evidence="1 2">
    <name type="scientific">Pleurodeles waltl</name>
    <name type="common">Iberian ribbed newt</name>
    <dbReference type="NCBI Taxonomy" id="8319"/>
    <lineage>
        <taxon>Eukaryota</taxon>
        <taxon>Metazoa</taxon>
        <taxon>Chordata</taxon>
        <taxon>Craniata</taxon>
        <taxon>Vertebrata</taxon>
        <taxon>Euteleostomi</taxon>
        <taxon>Amphibia</taxon>
        <taxon>Batrachia</taxon>
        <taxon>Caudata</taxon>
        <taxon>Salamandroidea</taxon>
        <taxon>Salamandridae</taxon>
        <taxon>Pleurodelinae</taxon>
        <taxon>Pleurodeles</taxon>
    </lineage>
</organism>
<dbReference type="AlphaFoldDB" id="A0AAV7MPP6"/>
<sequence>MDAGRHGSRSSRGLFSWLLAAAGTPSPVFRRRDFAPFCQALSAWGESRVSCLASRSYGVFGHDSVSPLL</sequence>
<gene>
    <name evidence="1" type="ORF">NDU88_003146</name>
</gene>
<keyword evidence="2" id="KW-1185">Reference proteome</keyword>
<accession>A0AAV7MPP6</accession>
<name>A0AAV7MPP6_PLEWA</name>
<reference evidence="1" key="1">
    <citation type="journal article" date="2022" name="bioRxiv">
        <title>Sequencing and chromosome-scale assembly of the giantPleurodeles waltlgenome.</title>
        <authorList>
            <person name="Brown T."/>
            <person name="Elewa A."/>
            <person name="Iarovenko S."/>
            <person name="Subramanian E."/>
            <person name="Araus A.J."/>
            <person name="Petzold A."/>
            <person name="Susuki M."/>
            <person name="Suzuki K.-i.T."/>
            <person name="Hayashi T."/>
            <person name="Toyoda A."/>
            <person name="Oliveira C."/>
            <person name="Osipova E."/>
            <person name="Leigh N.D."/>
            <person name="Simon A."/>
            <person name="Yun M.H."/>
        </authorList>
    </citation>
    <scope>NUCLEOTIDE SEQUENCE</scope>
    <source>
        <strain evidence="1">20211129_DDA</strain>
        <tissue evidence="1">Liver</tissue>
    </source>
</reference>
<proteinExistence type="predicted"/>
<comment type="caution">
    <text evidence="1">The sequence shown here is derived from an EMBL/GenBank/DDBJ whole genome shotgun (WGS) entry which is preliminary data.</text>
</comment>
<evidence type="ECO:0000313" key="1">
    <source>
        <dbReference type="EMBL" id="KAJ1105741.1"/>
    </source>
</evidence>
<dbReference type="EMBL" id="JANPWB010000013">
    <property type="protein sequence ID" value="KAJ1105741.1"/>
    <property type="molecule type" value="Genomic_DNA"/>
</dbReference>
<protein>
    <recommendedName>
        <fullName evidence="3">Secreted protein</fullName>
    </recommendedName>
</protein>
<dbReference type="Proteomes" id="UP001066276">
    <property type="component" value="Chromosome 9"/>
</dbReference>